<evidence type="ECO:0000313" key="8">
    <source>
        <dbReference type="Proteomes" id="UP000001726"/>
    </source>
</evidence>
<dbReference type="PANTHER" id="PTHR37831">
    <property type="entry name" value="D-RIBOSE PYRANASE"/>
    <property type="match status" value="1"/>
</dbReference>
<keyword evidence="5 6" id="KW-0119">Carbohydrate metabolism</keyword>
<evidence type="ECO:0000256" key="5">
    <source>
        <dbReference type="ARBA" id="ARBA00023277"/>
    </source>
</evidence>
<dbReference type="InterPro" id="IPR023750">
    <property type="entry name" value="RbsD-like_sf"/>
</dbReference>
<dbReference type="Proteomes" id="UP000001726">
    <property type="component" value="Chromosome"/>
</dbReference>
<dbReference type="GO" id="GO:0048029">
    <property type="term" value="F:monosaccharide binding"/>
    <property type="evidence" value="ECO:0007669"/>
    <property type="project" value="InterPro"/>
</dbReference>
<keyword evidence="4 6" id="KW-0413">Isomerase</keyword>
<comment type="similarity">
    <text evidence="6">Belongs to the RbsD / FucU family. RbsD subfamily.</text>
</comment>
<dbReference type="HAMAP" id="MF_01661">
    <property type="entry name" value="D_rib_pyranase"/>
    <property type="match status" value="1"/>
</dbReference>
<comment type="function">
    <text evidence="6">Catalyzes the interconversion of beta-pyran and beta-furan forms of D-ribose.</text>
</comment>
<dbReference type="KEGG" id="eta:ETA_00130"/>
<name>B2VFB5_ERWT9</name>
<dbReference type="NCBIfam" id="NF008761">
    <property type="entry name" value="PRK11797.1"/>
    <property type="match status" value="1"/>
</dbReference>
<gene>
    <name evidence="6 7" type="primary">rbsD</name>
    <name evidence="7" type="ordered locus">ETA_00130</name>
</gene>
<protein>
    <recommendedName>
        <fullName evidence="2 6">D-ribose pyranase</fullName>
        <ecNumber evidence="2 6">5.4.99.62</ecNumber>
    </recommendedName>
</protein>
<feature type="active site" description="Proton donor" evidence="6">
    <location>
        <position position="24"/>
    </location>
</feature>
<reference evidence="7 8" key="1">
    <citation type="journal article" date="2008" name="Environ. Microbiol.">
        <title>The genome of Erwinia tasmaniensis strain Et1/99, a non-pathogenic bacterium in the genus Erwinia.</title>
        <authorList>
            <person name="Kube M."/>
            <person name="Migdoll A.M."/>
            <person name="Mueller I."/>
            <person name="Kuhl H."/>
            <person name="Beck A."/>
            <person name="Reinhardt R."/>
            <person name="Geider K."/>
        </authorList>
    </citation>
    <scope>NUCLEOTIDE SEQUENCE [LARGE SCALE GENOMIC DNA]</scope>
    <source>
        <strain evidence="8">DSM 17950 / CFBP 7177 / CIP 109463 / NCPPB 4357 / Et1/99</strain>
    </source>
</reference>
<dbReference type="GO" id="GO:0062193">
    <property type="term" value="F:D-ribose pyranase activity"/>
    <property type="evidence" value="ECO:0007669"/>
    <property type="project" value="UniProtKB-EC"/>
</dbReference>
<dbReference type="GO" id="GO:0016872">
    <property type="term" value="F:intramolecular lyase activity"/>
    <property type="evidence" value="ECO:0007669"/>
    <property type="project" value="UniProtKB-UniRule"/>
</dbReference>
<proteinExistence type="inferred from homology"/>
<dbReference type="InterPro" id="IPR023064">
    <property type="entry name" value="D-ribose_pyranase"/>
</dbReference>
<accession>B2VFB5</accession>
<evidence type="ECO:0000256" key="6">
    <source>
        <dbReference type="HAMAP-Rule" id="MF_01661"/>
    </source>
</evidence>
<dbReference type="HOGENOM" id="CLU_135498_0_0_6"/>
<dbReference type="Gene3D" id="3.40.1650.10">
    <property type="entry name" value="RbsD-like domain"/>
    <property type="match status" value="1"/>
</dbReference>
<comment type="subcellular location">
    <subcellularLocation>
        <location evidence="6">Cytoplasm</location>
    </subcellularLocation>
</comment>
<dbReference type="STRING" id="465817.ETA_00130"/>
<feature type="binding site" evidence="6">
    <location>
        <begin position="132"/>
        <end position="134"/>
    </location>
    <ligand>
        <name>substrate</name>
    </ligand>
</feature>
<keyword evidence="3 6" id="KW-0963">Cytoplasm</keyword>
<evidence type="ECO:0000256" key="3">
    <source>
        <dbReference type="ARBA" id="ARBA00022490"/>
    </source>
</evidence>
<dbReference type="UniPathway" id="UPA00916">
    <property type="reaction ID" value="UER00888"/>
</dbReference>
<dbReference type="EC" id="5.4.99.62" evidence="2 6"/>
<dbReference type="EMBL" id="CU468135">
    <property type="protein sequence ID" value="CAO95059.1"/>
    <property type="molecule type" value="Genomic_DNA"/>
</dbReference>
<feature type="binding site" evidence="6">
    <location>
        <position position="32"/>
    </location>
    <ligand>
        <name>substrate</name>
    </ligand>
</feature>
<evidence type="ECO:0000256" key="2">
    <source>
        <dbReference type="ARBA" id="ARBA00012862"/>
    </source>
</evidence>
<evidence type="ECO:0000256" key="1">
    <source>
        <dbReference type="ARBA" id="ARBA00000223"/>
    </source>
</evidence>
<dbReference type="GO" id="GO:0019303">
    <property type="term" value="P:D-ribose catabolic process"/>
    <property type="evidence" value="ECO:0007669"/>
    <property type="project" value="UniProtKB-UniRule"/>
</dbReference>
<comment type="catalytic activity">
    <reaction evidence="1 6">
        <text>beta-D-ribopyranose = beta-D-ribofuranose</text>
        <dbReference type="Rhea" id="RHEA:25432"/>
        <dbReference type="ChEBI" id="CHEBI:27476"/>
        <dbReference type="ChEBI" id="CHEBI:47002"/>
        <dbReference type="EC" id="5.4.99.62"/>
    </reaction>
</comment>
<keyword evidence="8" id="KW-1185">Reference proteome</keyword>
<dbReference type="InterPro" id="IPR007721">
    <property type="entry name" value="RbsD_FucU"/>
</dbReference>
<feature type="binding site" evidence="6">
    <location>
        <position position="110"/>
    </location>
    <ligand>
        <name>substrate</name>
    </ligand>
</feature>
<dbReference type="Pfam" id="PF05025">
    <property type="entry name" value="RbsD_FucU"/>
    <property type="match status" value="1"/>
</dbReference>
<evidence type="ECO:0000313" key="7">
    <source>
        <dbReference type="EMBL" id="CAO95059.1"/>
    </source>
</evidence>
<dbReference type="AlphaFoldDB" id="B2VFB5"/>
<organism evidence="7 8">
    <name type="scientific">Erwinia tasmaniensis (strain DSM 17950 / CFBP 7177 / CIP 109463 / NCPPB 4357 / Et1/99)</name>
    <dbReference type="NCBI Taxonomy" id="465817"/>
    <lineage>
        <taxon>Bacteria</taxon>
        <taxon>Pseudomonadati</taxon>
        <taxon>Pseudomonadota</taxon>
        <taxon>Gammaproteobacteria</taxon>
        <taxon>Enterobacterales</taxon>
        <taxon>Erwiniaceae</taxon>
        <taxon>Erwinia</taxon>
    </lineage>
</organism>
<comment type="pathway">
    <text evidence="6">Carbohydrate metabolism; D-ribose degradation; D-ribose 5-phosphate from beta-D-ribopyranose: step 1/2.</text>
</comment>
<dbReference type="eggNOG" id="COG1869">
    <property type="taxonomic scope" value="Bacteria"/>
</dbReference>
<dbReference type="SUPFAM" id="SSF102546">
    <property type="entry name" value="RbsD-like"/>
    <property type="match status" value="1"/>
</dbReference>
<dbReference type="PANTHER" id="PTHR37831:SF1">
    <property type="entry name" value="D-RIBOSE PYRANASE"/>
    <property type="match status" value="1"/>
</dbReference>
<dbReference type="GO" id="GO:0005829">
    <property type="term" value="C:cytosol"/>
    <property type="evidence" value="ECO:0007669"/>
    <property type="project" value="TreeGrafter"/>
</dbReference>
<evidence type="ECO:0000256" key="4">
    <source>
        <dbReference type="ARBA" id="ARBA00023235"/>
    </source>
</evidence>
<sequence length="143" mass="15760">MEQIMKKGILLHSAISSVISRLGHTDSLVIGDAGLPTPLGPERIDLALTQGIPGFLEVAQVVTREMQVETAIMAQEIRQHNPQRHSELVALLDALQQQQGNTITLRYISHEQFKQQTRHSQAIIRSGECTPYANVILVAGVTF</sequence>
<comment type="subunit">
    <text evidence="6">Homodecamer.</text>
</comment>